<keyword evidence="2" id="KW-1185">Reference proteome</keyword>
<organism evidence="1 2">
    <name type="scientific">Acaryochloris thomasi RCC1774</name>
    <dbReference type="NCBI Taxonomy" id="1764569"/>
    <lineage>
        <taxon>Bacteria</taxon>
        <taxon>Bacillati</taxon>
        <taxon>Cyanobacteriota</taxon>
        <taxon>Cyanophyceae</taxon>
        <taxon>Acaryochloridales</taxon>
        <taxon>Acaryochloridaceae</taxon>
        <taxon>Acaryochloris</taxon>
        <taxon>Acaryochloris thomasi</taxon>
    </lineage>
</organism>
<evidence type="ECO:0000313" key="1">
    <source>
        <dbReference type="EMBL" id="PZD75299.1"/>
    </source>
</evidence>
<dbReference type="SUPFAM" id="SSF53300">
    <property type="entry name" value="vWA-like"/>
    <property type="match status" value="1"/>
</dbReference>
<dbReference type="OrthoDB" id="9790144at2"/>
<gene>
    <name evidence="1" type="ORF">C1752_00368</name>
</gene>
<comment type="caution">
    <text evidence="1">The sequence shown here is derived from an EMBL/GenBank/DDBJ whole genome shotgun (WGS) entry which is preliminary data.</text>
</comment>
<evidence type="ECO:0000313" key="2">
    <source>
        <dbReference type="Proteomes" id="UP000248857"/>
    </source>
</evidence>
<name>A0A2W1JPR4_9CYAN</name>
<dbReference type="EMBL" id="PQWO01000001">
    <property type="protein sequence ID" value="PZD75299.1"/>
    <property type="molecule type" value="Genomic_DNA"/>
</dbReference>
<sequence>MKQDYTHIVLIADRSGSMSASQGEAQAAINTFIKDQAAQPGNCTLSLAQFDNEYDLIHDFAIINDVPKYQLEPRGMTALYDAVGLTIASVGLKLAQMQESDRPALVTVVICTDGAENASKEYSQQQIAAMIKEQRELYSWKFVFLGVDIEAEQVAESIQIPVASAVKVSRRKGAAAYQVTSRKIAAARSALATGKPAADIAYSADEKEELG</sequence>
<reference evidence="1 2" key="1">
    <citation type="journal article" date="2018" name="Sci. Rep.">
        <title>A novel species of the marine cyanobacterium Acaryochloris with a unique pigment content and lifestyle.</title>
        <authorList>
            <person name="Partensky F."/>
            <person name="Six C."/>
            <person name="Ratin M."/>
            <person name="Garczarek L."/>
            <person name="Vaulot D."/>
            <person name="Probert I."/>
            <person name="Calteau A."/>
            <person name="Gourvil P."/>
            <person name="Marie D."/>
            <person name="Grebert T."/>
            <person name="Bouchier C."/>
            <person name="Le Panse S."/>
            <person name="Gachenot M."/>
            <person name="Rodriguez F."/>
            <person name="Garrido J.L."/>
        </authorList>
    </citation>
    <scope>NUCLEOTIDE SEQUENCE [LARGE SCALE GENOMIC DNA]</scope>
    <source>
        <strain evidence="1 2">RCC1774</strain>
    </source>
</reference>
<dbReference type="RefSeq" id="WP_110984343.1">
    <property type="nucleotide sequence ID" value="NZ_CAWNWM010000001.1"/>
</dbReference>
<dbReference type="Gene3D" id="3.40.50.410">
    <property type="entry name" value="von Willebrand factor, type A domain"/>
    <property type="match status" value="1"/>
</dbReference>
<protein>
    <recommendedName>
        <fullName evidence="3">VWFA domain-containing protein</fullName>
    </recommendedName>
</protein>
<dbReference type="CDD" id="cd00198">
    <property type="entry name" value="vWFA"/>
    <property type="match status" value="1"/>
</dbReference>
<dbReference type="Proteomes" id="UP000248857">
    <property type="component" value="Unassembled WGS sequence"/>
</dbReference>
<proteinExistence type="predicted"/>
<accession>A0A2W1JPR4</accession>
<dbReference type="AlphaFoldDB" id="A0A2W1JPR4"/>
<dbReference type="InterPro" id="IPR036465">
    <property type="entry name" value="vWFA_dom_sf"/>
</dbReference>
<evidence type="ECO:0008006" key="3">
    <source>
        <dbReference type="Google" id="ProtNLM"/>
    </source>
</evidence>